<dbReference type="PANTHER" id="PTHR22993">
    <property type="entry name" value="FORMAMIDOPYRIMIDINE-DNA GLYCOSYLASE"/>
    <property type="match status" value="1"/>
</dbReference>
<accession>A0A6V8MF27</accession>
<dbReference type="InterPro" id="IPR010979">
    <property type="entry name" value="Ribosomal_uS13-like_H2TH"/>
</dbReference>
<dbReference type="Gene3D" id="3.20.190.10">
    <property type="entry name" value="MutM-like, N-terminal"/>
    <property type="match status" value="1"/>
</dbReference>
<evidence type="ECO:0000313" key="11">
    <source>
        <dbReference type="EMBL" id="GFO58249.1"/>
    </source>
</evidence>
<sequence>MPELPDLTVFAESLTQLVGGKKLTDARYHRRSRLNVEPAQLRETLVGQRVEEVRREAKGLLFVLDRGDRLFVHLMLSGGFQRAQPGEEVAFAVLTLLFDHGQSLVLFDPRGLATVTLNPKAGKPVPDALQLTEESLREILLSKPKLTVKECLIDQSLIAGIGNAYSDEVLWQARVAPRSLAGRLPGHAIAQLAQAIPKVLNEATEYLRREHPGMIAGEFREHLAVHKPKARQAPTGAPIKNEMVGQKKTYYTEEQVLYE</sequence>
<evidence type="ECO:0000259" key="10">
    <source>
        <dbReference type="PROSITE" id="PS51068"/>
    </source>
</evidence>
<keyword evidence="12" id="KW-1185">Reference proteome</keyword>
<gene>
    <name evidence="11" type="primary">mutM</name>
    <name evidence="11" type="ORF">GMST_05740</name>
</gene>
<evidence type="ECO:0000256" key="7">
    <source>
        <dbReference type="ARBA" id="ARBA00023239"/>
    </source>
</evidence>
<evidence type="ECO:0000256" key="6">
    <source>
        <dbReference type="ARBA" id="ARBA00023204"/>
    </source>
</evidence>
<dbReference type="Pfam" id="PF01149">
    <property type="entry name" value="Fapy_DNA_glyco"/>
    <property type="match status" value="1"/>
</dbReference>
<dbReference type="GO" id="GO:0016829">
    <property type="term" value="F:lyase activity"/>
    <property type="evidence" value="ECO:0007669"/>
    <property type="project" value="UniProtKB-KW"/>
</dbReference>
<comment type="caution">
    <text evidence="11">The sequence shown here is derived from an EMBL/GenBank/DDBJ whole genome shotgun (WGS) entry which is preliminary data.</text>
</comment>
<keyword evidence="3" id="KW-0227">DNA damage</keyword>
<keyword evidence="6" id="KW-0234">DNA repair</keyword>
<dbReference type="GO" id="GO:0003684">
    <property type="term" value="F:damaged DNA binding"/>
    <property type="evidence" value="ECO:0007669"/>
    <property type="project" value="InterPro"/>
</dbReference>
<evidence type="ECO:0000256" key="4">
    <source>
        <dbReference type="ARBA" id="ARBA00022801"/>
    </source>
</evidence>
<dbReference type="PROSITE" id="PS51068">
    <property type="entry name" value="FPG_CAT"/>
    <property type="match status" value="1"/>
</dbReference>
<feature type="domain" description="Formamidopyrimidine-DNA glycosylase catalytic" evidence="10">
    <location>
        <begin position="2"/>
        <end position="113"/>
    </location>
</feature>
<dbReference type="GO" id="GO:0006284">
    <property type="term" value="P:base-excision repair"/>
    <property type="evidence" value="ECO:0007669"/>
    <property type="project" value="InterPro"/>
</dbReference>
<dbReference type="GO" id="GO:0008270">
    <property type="term" value="F:zinc ion binding"/>
    <property type="evidence" value="ECO:0007669"/>
    <property type="project" value="InterPro"/>
</dbReference>
<dbReference type="SUPFAM" id="SSF81624">
    <property type="entry name" value="N-terminal domain of MutM-like DNA repair proteins"/>
    <property type="match status" value="1"/>
</dbReference>
<comment type="similarity">
    <text evidence="2">Belongs to the FPG family.</text>
</comment>
<dbReference type="SUPFAM" id="SSF46946">
    <property type="entry name" value="S13-like H2TH domain"/>
    <property type="match status" value="1"/>
</dbReference>
<evidence type="ECO:0000256" key="8">
    <source>
        <dbReference type="ARBA" id="ARBA00023268"/>
    </source>
</evidence>
<dbReference type="EMBL" id="BLXX01000001">
    <property type="protein sequence ID" value="GFO58249.1"/>
    <property type="molecule type" value="Genomic_DNA"/>
</dbReference>
<dbReference type="AlphaFoldDB" id="A0A6V8MF27"/>
<evidence type="ECO:0000256" key="5">
    <source>
        <dbReference type="ARBA" id="ARBA00023125"/>
    </source>
</evidence>
<dbReference type="RefSeq" id="WP_183353097.1">
    <property type="nucleotide sequence ID" value="NZ_BLXX01000001.1"/>
</dbReference>
<evidence type="ECO:0000256" key="1">
    <source>
        <dbReference type="ARBA" id="ARBA00001668"/>
    </source>
</evidence>
<dbReference type="Pfam" id="PF06831">
    <property type="entry name" value="H2TH"/>
    <property type="match status" value="1"/>
</dbReference>
<evidence type="ECO:0000256" key="2">
    <source>
        <dbReference type="ARBA" id="ARBA00009409"/>
    </source>
</evidence>
<dbReference type="GO" id="GO:0003906">
    <property type="term" value="F:DNA-(apurinic or apyrimidinic site) endonuclease activity"/>
    <property type="evidence" value="ECO:0007669"/>
    <property type="project" value="InterPro"/>
</dbReference>
<protein>
    <submittedName>
        <fullName evidence="11">Formamidopyrimidine-DNA glycosylase</fullName>
    </submittedName>
</protein>
<dbReference type="SMART" id="SM00898">
    <property type="entry name" value="Fapy_DNA_glyco"/>
    <property type="match status" value="1"/>
</dbReference>
<keyword evidence="8" id="KW-0511">Multifunctional enzyme</keyword>
<keyword evidence="9" id="KW-0326">Glycosidase</keyword>
<dbReference type="InterPro" id="IPR015886">
    <property type="entry name" value="H2TH_FPG"/>
</dbReference>
<organism evidence="11 12">
    <name type="scientific">Geomonas silvestris</name>
    <dbReference type="NCBI Taxonomy" id="2740184"/>
    <lineage>
        <taxon>Bacteria</taxon>
        <taxon>Pseudomonadati</taxon>
        <taxon>Thermodesulfobacteriota</taxon>
        <taxon>Desulfuromonadia</taxon>
        <taxon>Geobacterales</taxon>
        <taxon>Geobacteraceae</taxon>
        <taxon>Geomonas</taxon>
    </lineage>
</organism>
<evidence type="ECO:0000313" key="12">
    <source>
        <dbReference type="Proteomes" id="UP000556026"/>
    </source>
</evidence>
<reference evidence="12" key="1">
    <citation type="submission" date="2020-06" db="EMBL/GenBank/DDBJ databases">
        <title>Draft genomic sequence of Geomonas sp. Red330.</title>
        <authorList>
            <person name="Itoh H."/>
            <person name="Zhenxing X."/>
            <person name="Ushijima N."/>
            <person name="Masuda Y."/>
            <person name="Shiratori Y."/>
            <person name="Senoo K."/>
        </authorList>
    </citation>
    <scope>NUCLEOTIDE SEQUENCE [LARGE SCALE GENOMIC DNA]</scope>
    <source>
        <strain evidence="12">Red330</strain>
    </source>
</reference>
<evidence type="ECO:0000256" key="9">
    <source>
        <dbReference type="ARBA" id="ARBA00023295"/>
    </source>
</evidence>
<keyword evidence="7" id="KW-0456">Lyase</keyword>
<dbReference type="Gene3D" id="1.10.8.50">
    <property type="match status" value="1"/>
</dbReference>
<dbReference type="SMART" id="SM01232">
    <property type="entry name" value="H2TH"/>
    <property type="match status" value="1"/>
</dbReference>
<dbReference type="InterPro" id="IPR035937">
    <property type="entry name" value="FPG_N"/>
</dbReference>
<proteinExistence type="inferred from homology"/>
<comment type="catalytic activity">
    <reaction evidence="1">
        <text>Hydrolysis of DNA containing ring-opened 7-methylguanine residues, releasing 2,6-diamino-4-hydroxy-5-(N-methyl)formamidopyrimidine.</text>
        <dbReference type="EC" id="3.2.2.23"/>
    </reaction>
</comment>
<keyword evidence="4" id="KW-0378">Hydrolase</keyword>
<dbReference type="InterPro" id="IPR012319">
    <property type="entry name" value="FPG_cat"/>
</dbReference>
<keyword evidence="5" id="KW-0238">DNA-binding</keyword>
<dbReference type="Proteomes" id="UP000556026">
    <property type="component" value="Unassembled WGS sequence"/>
</dbReference>
<evidence type="ECO:0000256" key="3">
    <source>
        <dbReference type="ARBA" id="ARBA00022763"/>
    </source>
</evidence>
<dbReference type="PANTHER" id="PTHR22993:SF9">
    <property type="entry name" value="FORMAMIDOPYRIMIDINE-DNA GLYCOSYLASE"/>
    <property type="match status" value="1"/>
</dbReference>
<dbReference type="GO" id="GO:0034039">
    <property type="term" value="F:8-oxo-7,8-dihydroguanine DNA N-glycosylase activity"/>
    <property type="evidence" value="ECO:0007669"/>
    <property type="project" value="TreeGrafter"/>
</dbReference>
<name>A0A6V8MF27_9BACT</name>